<dbReference type="NCBIfam" id="TIGR01311">
    <property type="entry name" value="glycerol_kin"/>
    <property type="match status" value="1"/>
</dbReference>
<dbReference type="InterPro" id="IPR005999">
    <property type="entry name" value="Glycerol_kin"/>
</dbReference>
<evidence type="ECO:0000259" key="12">
    <source>
        <dbReference type="Pfam" id="PF02782"/>
    </source>
</evidence>
<dbReference type="CDD" id="cd07769">
    <property type="entry name" value="ASKHA_NBD_FGGY_GK"/>
    <property type="match status" value="1"/>
</dbReference>
<protein>
    <recommendedName>
        <fullName evidence="3">glycerol kinase</fullName>
        <ecNumber evidence="3">2.7.1.30</ecNumber>
    </recommendedName>
    <alternativeName>
        <fullName evidence="9">ATP:glycerol 3-phosphotransferase</fullName>
    </alternativeName>
</protein>
<proteinExistence type="inferred from homology"/>
<dbReference type="FunFam" id="3.30.420.40:FF:000008">
    <property type="entry name" value="Glycerol kinase"/>
    <property type="match status" value="1"/>
</dbReference>
<dbReference type="InterPro" id="IPR000577">
    <property type="entry name" value="Carb_kinase_FGGY"/>
</dbReference>
<evidence type="ECO:0000256" key="9">
    <source>
        <dbReference type="ARBA" id="ARBA00043149"/>
    </source>
</evidence>
<evidence type="ECO:0000256" key="8">
    <source>
        <dbReference type="ARBA" id="ARBA00022840"/>
    </source>
</evidence>
<dbReference type="GO" id="GO:0006072">
    <property type="term" value="P:glycerol-3-phosphate metabolic process"/>
    <property type="evidence" value="ECO:0007669"/>
    <property type="project" value="InterPro"/>
</dbReference>
<dbReference type="AlphaFoldDB" id="A0A6J7GKF8"/>
<dbReference type="GO" id="GO:0004370">
    <property type="term" value="F:glycerol kinase activity"/>
    <property type="evidence" value="ECO:0007669"/>
    <property type="project" value="UniProtKB-EC"/>
</dbReference>
<dbReference type="InterPro" id="IPR018483">
    <property type="entry name" value="Carb_kinase_FGGY_CS"/>
</dbReference>
<evidence type="ECO:0000256" key="3">
    <source>
        <dbReference type="ARBA" id="ARBA00012099"/>
    </source>
</evidence>
<reference evidence="13" key="1">
    <citation type="submission" date="2020-05" db="EMBL/GenBank/DDBJ databases">
        <authorList>
            <person name="Chiriac C."/>
            <person name="Salcher M."/>
            <person name="Ghai R."/>
            <person name="Kavagutti S V."/>
        </authorList>
    </citation>
    <scope>NUCLEOTIDE SEQUENCE</scope>
</reference>
<evidence type="ECO:0000256" key="6">
    <source>
        <dbReference type="ARBA" id="ARBA00022777"/>
    </source>
</evidence>
<evidence type="ECO:0000256" key="7">
    <source>
        <dbReference type="ARBA" id="ARBA00022798"/>
    </source>
</evidence>
<evidence type="ECO:0000256" key="4">
    <source>
        <dbReference type="ARBA" id="ARBA00022679"/>
    </source>
</evidence>
<organism evidence="13">
    <name type="scientific">freshwater metagenome</name>
    <dbReference type="NCBI Taxonomy" id="449393"/>
    <lineage>
        <taxon>unclassified sequences</taxon>
        <taxon>metagenomes</taxon>
        <taxon>ecological metagenomes</taxon>
    </lineage>
</organism>
<keyword evidence="4" id="KW-0808">Transferase</keyword>
<comment type="similarity">
    <text evidence="2">Belongs to the FGGY kinase family.</text>
</comment>
<feature type="domain" description="Carbohydrate kinase FGGY N-terminal" evidence="11">
    <location>
        <begin position="3"/>
        <end position="252"/>
    </location>
</feature>
<dbReference type="PIRSF" id="PIRSF000538">
    <property type="entry name" value="GlpK"/>
    <property type="match status" value="1"/>
</dbReference>
<dbReference type="NCBIfam" id="NF000756">
    <property type="entry name" value="PRK00047.1"/>
    <property type="match status" value="1"/>
</dbReference>
<dbReference type="InterPro" id="IPR018484">
    <property type="entry name" value="FGGY_N"/>
</dbReference>
<feature type="domain" description="Carbohydrate kinase FGGY C-terminal" evidence="12">
    <location>
        <begin position="263"/>
        <end position="450"/>
    </location>
</feature>
<dbReference type="PANTHER" id="PTHR10196">
    <property type="entry name" value="SUGAR KINASE"/>
    <property type="match status" value="1"/>
</dbReference>
<dbReference type="InterPro" id="IPR018485">
    <property type="entry name" value="FGGY_C"/>
</dbReference>
<dbReference type="Gene3D" id="3.30.420.40">
    <property type="match status" value="2"/>
</dbReference>
<keyword evidence="8" id="KW-0067">ATP-binding</keyword>
<sequence>MSIVIAIDAGTTGVRTVAIDETGSIRARAYQEFPQYFPQPGWVEHDPEEIFAATLSTLASVVSEFSVSEIVAMGITNQRETVVVWDRATGDIPHRAIVWQDRRTSSRCDELREQGMEPLIRSQTGLVIDPYFSATKIEWLAKQLNSSNPDLASSATLAFSTIDTWLLWRLTGGTDNGVFATEPSNASRTMLFDIDRGDWSEELLSIFGVEKSWLPEIRPSSGRFGVTKPNSAAGLAIPISGIAGDQQAALFGQRSFSLGASKNTYGTGSFVLVNLGPNHPPPVPGLLTSVAWKIGDETTYVFEGSIFVTGAAVQWLRDGLNLIESAADLEPLAKQVDDSGGLIFVPALTGLGSPHWDPYARGTMLGITRGTNRSHLARAVIEAMAWQTRDVIEAMVASGGVVIKELRVDGGAAVMDTLCQLQADVLNVLVVRPEITETTVLGAAYLAGLAEGVWSSLSEISNLDLSEKTFTPQANQRGDESYGRWTEAVKRSHWAHESD</sequence>
<comment type="catalytic activity">
    <reaction evidence="10">
        <text>glycerol + ATP = sn-glycerol 3-phosphate + ADP + H(+)</text>
        <dbReference type="Rhea" id="RHEA:21644"/>
        <dbReference type="ChEBI" id="CHEBI:15378"/>
        <dbReference type="ChEBI" id="CHEBI:17754"/>
        <dbReference type="ChEBI" id="CHEBI:30616"/>
        <dbReference type="ChEBI" id="CHEBI:57597"/>
        <dbReference type="ChEBI" id="CHEBI:456216"/>
        <dbReference type="EC" id="2.7.1.30"/>
    </reaction>
</comment>
<dbReference type="Pfam" id="PF02782">
    <property type="entry name" value="FGGY_C"/>
    <property type="match status" value="1"/>
</dbReference>
<evidence type="ECO:0000256" key="5">
    <source>
        <dbReference type="ARBA" id="ARBA00022741"/>
    </source>
</evidence>
<dbReference type="GO" id="GO:0005524">
    <property type="term" value="F:ATP binding"/>
    <property type="evidence" value="ECO:0007669"/>
    <property type="project" value="UniProtKB-KW"/>
</dbReference>
<evidence type="ECO:0000256" key="1">
    <source>
        <dbReference type="ARBA" id="ARBA00005190"/>
    </source>
</evidence>
<keyword evidence="5" id="KW-0547">Nucleotide-binding</keyword>
<dbReference type="GO" id="GO:0005829">
    <property type="term" value="C:cytosol"/>
    <property type="evidence" value="ECO:0007669"/>
    <property type="project" value="UniProtKB-ARBA"/>
</dbReference>
<evidence type="ECO:0000313" key="13">
    <source>
        <dbReference type="EMBL" id="CAB4908771.1"/>
    </source>
</evidence>
<evidence type="ECO:0000259" key="11">
    <source>
        <dbReference type="Pfam" id="PF00370"/>
    </source>
</evidence>
<gene>
    <name evidence="13" type="ORF">UFOPK3605_00955</name>
</gene>
<evidence type="ECO:0000256" key="2">
    <source>
        <dbReference type="ARBA" id="ARBA00009156"/>
    </source>
</evidence>
<evidence type="ECO:0000256" key="10">
    <source>
        <dbReference type="ARBA" id="ARBA00052101"/>
    </source>
</evidence>
<name>A0A6J7GKF8_9ZZZZ</name>
<dbReference type="PROSITE" id="PS00445">
    <property type="entry name" value="FGGY_KINASES_2"/>
    <property type="match status" value="1"/>
</dbReference>
<dbReference type="FunFam" id="3.30.420.40:FF:000007">
    <property type="entry name" value="Glycerol kinase"/>
    <property type="match status" value="1"/>
</dbReference>
<dbReference type="InterPro" id="IPR043129">
    <property type="entry name" value="ATPase_NBD"/>
</dbReference>
<dbReference type="EMBL" id="CAFBMM010000044">
    <property type="protein sequence ID" value="CAB4908771.1"/>
    <property type="molecule type" value="Genomic_DNA"/>
</dbReference>
<accession>A0A6J7GKF8</accession>
<dbReference type="EC" id="2.7.1.30" evidence="3"/>
<comment type="pathway">
    <text evidence="1">Polyol metabolism; glycerol degradation via glycerol kinase pathway; sn-glycerol 3-phosphate from glycerol: step 1/1.</text>
</comment>
<dbReference type="GO" id="GO:0019563">
    <property type="term" value="P:glycerol catabolic process"/>
    <property type="evidence" value="ECO:0007669"/>
    <property type="project" value="TreeGrafter"/>
</dbReference>
<keyword evidence="7" id="KW-0319">Glycerol metabolism</keyword>
<dbReference type="PROSITE" id="PS00933">
    <property type="entry name" value="FGGY_KINASES_1"/>
    <property type="match status" value="1"/>
</dbReference>
<dbReference type="SUPFAM" id="SSF53067">
    <property type="entry name" value="Actin-like ATPase domain"/>
    <property type="match status" value="2"/>
</dbReference>
<dbReference type="PANTHER" id="PTHR10196:SF69">
    <property type="entry name" value="GLYCEROL KINASE"/>
    <property type="match status" value="1"/>
</dbReference>
<dbReference type="Pfam" id="PF00370">
    <property type="entry name" value="FGGY_N"/>
    <property type="match status" value="1"/>
</dbReference>
<keyword evidence="6" id="KW-0418">Kinase</keyword>